<comment type="similarity">
    <text evidence="3 11">Belongs to the peptidase M50B family.</text>
</comment>
<evidence type="ECO:0000256" key="4">
    <source>
        <dbReference type="ARBA" id="ARBA00022670"/>
    </source>
</evidence>
<protein>
    <recommendedName>
        <fullName evidence="11">Zinc metalloprotease</fullName>
        <ecNumber evidence="11">3.4.24.-</ecNumber>
    </recommendedName>
</protein>
<dbReference type="EMBL" id="DWYR01000025">
    <property type="protein sequence ID" value="HJA99483.1"/>
    <property type="molecule type" value="Genomic_DNA"/>
</dbReference>
<dbReference type="GO" id="GO:0004222">
    <property type="term" value="F:metalloendopeptidase activity"/>
    <property type="evidence" value="ECO:0007669"/>
    <property type="project" value="InterPro"/>
</dbReference>
<evidence type="ECO:0000256" key="11">
    <source>
        <dbReference type="RuleBase" id="RU362031"/>
    </source>
</evidence>
<dbReference type="SUPFAM" id="SSF50156">
    <property type="entry name" value="PDZ domain-like"/>
    <property type="match status" value="2"/>
</dbReference>
<keyword evidence="8 11" id="KW-1133">Transmembrane helix</keyword>
<reference evidence="13" key="2">
    <citation type="submission" date="2021-04" db="EMBL/GenBank/DDBJ databases">
        <authorList>
            <person name="Gilroy R."/>
        </authorList>
    </citation>
    <scope>NUCLEOTIDE SEQUENCE</scope>
    <source>
        <strain evidence="13">CHK169-11906</strain>
    </source>
</reference>
<feature type="transmembrane region" description="Helical" evidence="11">
    <location>
        <begin position="103"/>
        <end position="129"/>
    </location>
</feature>
<comment type="cofactor">
    <cofactor evidence="1 11">
        <name>Zn(2+)</name>
        <dbReference type="ChEBI" id="CHEBI:29105"/>
    </cofactor>
</comment>
<accession>A0A9D2RJS4</accession>
<organism evidence="13 14">
    <name type="scientific">Candidatus Alistipes avicola</name>
    <dbReference type="NCBI Taxonomy" id="2838432"/>
    <lineage>
        <taxon>Bacteria</taxon>
        <taxon>Pseudomonadati</taxon>
        <taxon>Bacteroidota</taxon>
        <taxon>Bacteroidia</taxon>
        <taxon>Bacteroidales</taxon>
        <taxon>Rikenellaceae</taxon>
        <taxon>Alistipes</taxon>
    </lineage>
</organism>
<dbReference type="EC" id="3.4.24.-" evidence="11"/>
<evidence type="ECO:0000259" key="12">
    <source>
        <dbReference type="Pfam" id="PF02163"/>
    </source>
</evidence>
<dbReference type="InterPro" id="IPR008915">
    <property type="entry name" value="Peptidase_M50"/>
</dbReference>
<evidence type="ECO:0000256" key="9">
    <source>
        <dbReference type="ARBA" id="ARBA00023049"/>
    </source>
</evidence>
<feature type="transmembrane region" description="Helical" evidence="11">
    <location>
        <begin position="366"/>
        <end position="389"/>
    </location>
</feature>
<evidence type="ECO:0000256" key="6">
    <source>
        <dbReference type="ARBA" id="ARBA00022801"/>
    </source>
</evidence>
<reference evidence="13" key="1">
    <citation type="journal article" date="2021" name="PeerJ">
        <title>Extensive microbial diversity within the chicken gut microbiome revealed by metagenomics and culture.</title>
        <authorList>
            <person name="Gilroy R."/>
            <person name="Ravi A."/>
            <person name="Getino M."/>
            <person name="Pursley I."/>
            <person name="Horton D.L."/>
            <person name="Alikhan N.F."/>
            <person name="Baker D."/>
            <person name="Gharbi K."/>
            <person name="Hall N."/>
            <person name="Watson M."/>
            <person name="Adriaenssens E.M."/>
            <person name="Foster-Nyarko E."/>
            <person name="Jarju S."/>
            <person name="Secka A."/>
            <person name="Antonio M."/>
            <person name="Oren A."/>
            <person name="Chaudhuri R.R."/>
            <person name="La Ragione R."/>
            <person name="Hildebrand F."/>
            <person name="Pallen M.J."/>
        </authorList>
    </citation>
    <scope>NUCLEOTIDE SEQUENCE</scope>
    <source>
        <strain evidence="13">CHK169-11906</strain>
    </source>
</reference>
<evidence type="ECO:0000313" key="13">
    <source>
        <dbReference type="EMBL" id="HJA99483.1"/>
    </source>
</evidence>
<dbReference type="Proteomes" id="UP000824259">
    <property type="component" value="Unassembled WGS sequence"/>
</dbReference>
<gene>
    <name evidence="13" type="primary">rseP</name>
    <name evidence="13" type="ORF">H9779_07805</name>
</gene>
<evidence type="ECO:0000256" key="3">
    <source>
        <dbReference type="ARBA" id="ARBA00007931"/>
    </source>
</evidence>
<evidence type="ECO:0000313" key="14">
    <source>
        <dbReference type="Proteomes" id="UP000824259"/>
    </source>
</evidence>
<evidence type="ECO:0000256" key="5">
    <source>
        <dbReference type="ARBA" id="ARBA00022692"/>
    </source>
</evidence>
<dbReference type="PANTHER" id="PTHR42837">
    <property type="entry name" value="REGULATOR OF SIGMA-E PROTEASE RSEP"/>
    <property type="match status" value="1"/>
</dbReference>
<keyword evidence="4" id="KW-0645">Protease</keyword>
<feature type="transmembrane region" description="Helical" evidence="11">
    <location>
        <begin position="410"/>
        <end position="429"/>
    </location>
</feature>
<dbReference type="Gene3D" id="2.30.42.10">
    <property type="match status" value="2"/>
</dbReference>
<comment type="caution">
    <text evidence="13">The sequence shown here is derived from an EMBL/GenBank/DDBJ whole genome shotgun (WGS) entry which is preliminary data.</text>
</comment>
<dbReference type="InterPro" id="IPR036034">
    <property type="entry name" value="PDZ_sf"/>
</dbReference>
<evidence type="ECO:0000256" key="1">
    <source>
        <dbReference type="ARBA" id="ARBA00001947"/>
    </source>
</evidence>
<name>A0A9D2RJS4_9BACT</name>
<keyword evidence="9 11" id="KW-0482">Metalloprotease</keyword>
<proteinExistence type="inferred from homology"/>
<evidence type="ECO:0000256" key="8">
    <source>
        <dbReference type="ARBA" id="ARBA00022989"/>
    </source>
</evidence>
<keyword evidence="11" id="KW-0479">Metal-binding</keyword>
<evidence type="ECO:0000256" key="7">
    <source>
        <dbReference type="ARBA" id="ARBA00022833"/>
    </source>
</evidence>
<dbReference type="CDD" id="cd06163">
    <property type="entry name" value="S2P-M50_PDZ_RseP-like"/>
    <property type="match status" value="1"/>
</dbReference>
<evidence type="ECO:0000256" key="10">
    <source>
        <dbReference type="ARBA" id="ARBA00023136"/>
    </source>
</evidence>
<dbReference type="InterPro" id="IPR004387">
    <property type="entry name" value="Pept_M50_Zn"/>
</dbReference>
<dbReference type="GO" id="GO:0016020">
    <property type="term" value="C:membrane"/>
    <property type="evidence" value="ECO:0007669"/>
    <property type="project" value="UniProtKB-SubCell"/>
</dbReference>
<dbReference type="Pfam" id="PF02163">
    <property type="entry name" value="Peptidase_M50"/>
    <property type="match status" value="1"/>
</dbReference>
<dbReference type="GO" id="GO:0006508">
    <property type="term" value="P:proteolysis"/>
    <property type="evidence" value="ECO:0007669"/>
    <property type="project" value="UniProtKB-KW"/>
</dbReference>
<sequence length="440" mass="50327">MDILIKIAQLFLCFTILVGIHEFGHFIMARIFKIRVEKFYIFFDPWFSLFKFKRGDTEYGLGWLPLGGYVKIAGMIDESLDTDQMKQEPKPYEFRSKPAWQRLLVMLAGVFMNLLLAIVIYCGICYTWGDAYFSNYDAKWGYNFNQTAQQMGFRNGDRFVSIDGKPIDNIAVLQNDLLITESGRQVVVDRAGEEVTIDISLDELIDMRQQKAFENLFTLRLPFLVDSVSFASASEAGLQVGDEIVGIDALQNADYLDYKKYIEAHPGEELVMSVKRNGARIDSLIVPVNADGRIGVITRSPYQLRTQQYTFWESIPAGFHKAGKTIANYWEQLKLIVKPQTKMYEELGGFVAIGSIFPSSWDWQDFWFKTAFLSIILAIMNLLPIPGLDGGHALFTLWEIITRRKPSEKFLLVAQYVGLVIILALLIYANGNDIYRFFIK</sequence>
<keyword evidence="6 11" id="KW-0378">Hydrolase</keyword>
<keyword evidence="5 11" id="KW-0812">Transmembrane</keyword>
<feature type="transmembrane region" description="Helical" evidence="11">
    <location>
        <begin position="6"/>
        <end position="28"/>
    </location>
</feature>
<keyword evidence="7 11" id="KW-0862">Zinc</keyword>
<dbReference type="PANTHER" id="PTHR42837:SF2">
    <property type="entry name" value="MEMBRANE METALLOPROTEASE ARASP2, CHLOROPLASTIC-RELATED"/>
    <property type="match status" value="1"/>
</dbReference>
<comment type="subcellular location">
    <subcellularLocation>
        <location evidence="2">Membrane</location>
        <topology evidence="2">Multi-pass membrane protein</topology>
    </subcellularLocation>
</comment>
<evidence type="ECO:0000256" key="2">
    <source>
        <dbReference type="ARBA" id="ARBA00004141"/>
    </source>
</evidence>
<dbReference type="GO" id="GO:0046872">
    <property type="term" value="F:metal ion binding"/>
    <property type="evidence" value="ECO:0007669"/>
    <property type="project" value="UniProtKB-KW"/>
</dbReference>
<feature type="domain" description="Peptidase M50" evidence="12">
    <location>
        <begin position="10"/>
        <end position="425"/>
    </location>
</feature>
<dbReference type="AlphaFoldDB" id="A0A9D2RJS4"/>
<dbReference type="NCBIfam" id="TIGR00054">
    <property type="entry name" value="RIP metalloprotease RseP"/>
    <property type="match status" value="1"/>
</dbReference>
<keyword evidence="10 11" id="KW-0472">Membrane</keyword>